<keyword evidence="1" id="KW-0560">Oxidoreductase</keyword>
<dbReference type="Pfam" id="PF00248">
    <property type="entry name" value="Aldo_ket_red"/>
    <property type="match status" value="1"/>
</dbReference>
<feature type="domain" description="NADP-dependent oxidoreductase" evidence="2">
    <location>
        <begin position="62"/>
        <end position="115"/>
    </location>
</feature>
<dbReference type="STRING" id="999810.G2Y2N2"/>
<dbReference type="Proteomes" id="UP000008177">
    <property type="component" value="Unplaced contigs"/>
</dbReference>
<reference evidence="4" key="1">
    <citation type="journal article" date="2011" name="PLoS Genet.">
        <title>Genomic analysis of the necrotrophic fungal pathogens Sclerotinia sclerotiorum and Botrytis cinerea.</title>
        <authorList>
            <person name="Amselem J."/>
            <person name="Cuomo C.A."/>
            <person name="van Kan J.A."/>
            <person name="Viaud M."/>
            <person name="Benito E.P."/>
            <person name="Couloux A."/>
            <person name="Coutinho P.M."/>
            <person name="de Vries R.P."/>
            <person name="Dyer P.S."/>
            <person name="Fillinger S."/>
            <person name="Fournier E."/>
            <person name="Gout L."/>
            <person name="Hahn M."/>
            <person name="Kohn L."/>
            <person name="Lapalu N."/>
            <person name="Plummer K.M."/>
            <person name="Pradier J.M."/>
            <person name="Quevillon E."/>
            <person name="Sharon A."/>
            <person name="Simon A."/>
            <person name="ten Have A."/>
            <person name="Tudzynski B."/>
            <person name="Tudzynski P."/>
            <person name="Wincker P."/>
            <person name="Andrew M."/>
            <person name="Anthouard V."/>
            <person name="Beever R.E."/>
            <person name="Beffa R."/>
            <person name="Benoit I."/>
            <person name="Bouzid O."/>
            <person name="Brault B."/>
            <person name="Chen Z."/>
            <person name="Choquer M."/>
            <person name="Collemare J."/>
            <person name="Cotton P."/>
            <person name="Danchin E.G."/>
            <person name="Da Silva C."/>
            <person name="Gautier A."/>
            <person name="Giraud C."/>
            <person name="Giraud T."/>
            <person name="Gonzalez C."/>
            <person name="Grossetete S."/>
            <person name="Guldener U."/>
            <person name="Henrissat B."/>
            <person name="Howlett B.J."/>
            <person name="Kodira C."/>
            <person name="Kretschmer M."/>
            <person name="Lappartient A."/>
            <person name="Leroch M."/>
            <person name="Levis C."/>
            <person name="Mauceli E."/>
            <person name="Neuveglise C."/>
            <person name="Oeser B."/>
            <person name="Pearson M."/>
            <person name="Poulain J."/>
            <person name="Poussereau N."/>
            <person name="Quesneville H."/>
            <person name="Rascle C."/>
            <person name="Schumacher J."/>
            <person name="Segurens B."/>
            <person name="Sexton A."/>
            <person name="Silva E."/>
            <person name="Sirven C."/>
            <person name="Soanes D.M."/>
            <person name="Talbot N.J."/>
            <person name="Templeton M."/>
            <person name="Yandava C."/>
            <person name="Yarden O."/>
            <person name="Zeng Q."/>
            <person name="Rollins J.A."/>
            <person name="Lebrun M.H."/>
            <person name="Dickman M."/>
        </authorList>
    </citation>
    <scope>NUCLEOTIDE SEQUENCE [LARGE SCALE GENOMIC DNA]</scope>
    <source>
        <strain evidence="4">T4</strain>
    </source>
</reference>
<dbReference type="PANTHER" id="PTHR43827:SF13">
    <property type="entry name" value="ALDO_KETO REDUCTASE FAMILY PROTEIN"/>
    <property type="match status" value="1"/>
</dbReference>
<dbReference type="InParanoid" id="G2Y2N2"/>
<dbReference type="AlphaFoldDB" id="G2Y2N2"/>
<dbReference type="HOGENOM" id="CLU_2026355_0_0_1"/>
<dbReference type="SUPFAM" id="SSF51430">
    <property type="entry name" value="NAD(P)-linked oxidoreductase"/>
    <property type="match status" value="1"/>
</dbReference>
<gene>
    <name evidence="3" type="ORF">BofuT4_P038240.1</name>
</gene>
<dbReference type="PANTHER" id="PTHR43827">
    <property type="entry name" value="2,5-DIKETO-D-GLUCONIC ACID REDUCTASE"/>
    <property type="match status" value="1"/>
</dbReference>
<name>G2Y2N2_BOTF4</name>
<evidence type="ECO:0000313" key="3">
    <source>
        <dbReference type="EMBL" id="CCD46922.1"/>
    </source>
</evidence>
<protein>
    <recommendedName>
        <fullName evidence="2">NADP-dependent oxidoreductase domain-containing protein</fullName>
    </recommendedName>
</protein>
<dbReference type="EMBL" id="FQ790285">
    <property type="protein sequence ID" value="CCD46922.1"/>
    <property type="molecule type" value="Genomic_DNA"/>
</dbReference>
<dbReference type="InterPro" id="IPR023210">
    <property type="entry name" value="NADP_OxRdtase_dom"/>
</dbReference>
<accession>G2Y2N2</accession>
<sequence>MRSSFTSRFNLIRNHFKPSLQATHSRSFRASSKNNMTKFDINSKLRMNSGYDIPILGYGVYQTPASQCEDLVTKAFDAGYRHVDSAAAYRNEGPCAIAIQKSSIPREDIFFTSKIPLACLEL</sequence>
<organism evidence="3 4">
    <name type="scientific">Botryotinia fuckeliana (strain T4)</name>
    <name type="common">Noble rot fungus</name>
    <name type="synonym">Botrytis cinerea</name>
    <dbReference type="NCBI Taxonomy" id="999810"/>
    <lineage>
        <taxon>Eukaryota</taxon>
        <taxon>Fungi</taxon>
        <taxon>Dikarya</taxon>
        <taxon>Ascomycota</taxon>
        <taxon>Pezizomycotina</taxon>
        <taxon>Leotiomycetes</taxon>
        <taxon>Helotiales</taxon>
        <taxon>Sclerotiniaceae</taxon>
        <taxon>Botrytis</taxon>
    </lineage>
</organism>
<proteinExistence type="predicted"/>
<dbReference type="Gene3D" id="3.20.20.100">
    <property type="entry name" value="NADP-dependent oxidoreductase domain"/>
    <property type="match status" value="1"/>
</dbReference>
<evidence type="ECO:0000256" key="1">
    <source>
        <dbReference type="ARBA" id="ARBA00023002"/>
    </source>
</evidence>
<evidence type="ECO:0000313" key="4">
    <source>
        <dbReference type="Proteomes" id="UP000008177"/>
    </source>
</evidence>
<dbReference type="GO" id="GO:0016491">
    <property type="term" value="F:oxidoreductase activity"/>
    <property type="evidence" value="ECO:0007669"/>
    <property type="project" value="UniProtKB-KW"/>
</dbReference>
<dbReference type="InterPro" id="IPR020471">
    <property type="entry name" value="AKR"/>
</dbReference>
<evidence type="ECO:0000259" key="2">
    <source>
        <dbReference type="Pfam" id="PF00248"/>
    </source>
</evidence>
<dbReference type="InterPro" id="IPR036812">
    <property type="entry name" value="NAD(P)_OxRdtase_dom_sf"/>
</dbReference>